<keyword evidence="5 10" id="KW-1133">Transmembrane helix</keyword>
<evidence type="ECO:0000313" key="13">
    <source>
        <dbReference type="Proteomes" id="UP000594586"/>
    </source>
</evidence>
<organism evidence="12 13">
    <name type="scientific">Corynebacterium qintianiae</name>
    <dbReference type="NCBI Taxonomy" id="2709392"/>
    <lineage>
        <taxon>Bacteria</taxon>
        <taxon>Bacillati</taxon>
        <taxon>Actinomycetota</taxon>
        <taxon>Actinomycetes</taxon>
        <taxon>Mycobacteriales</taxon>
        <taxon>Corynebacteriaceae</taxon>
        <taxon>Corynebacterium</taxon>
    </lineage>
</organism>
<evidence type="ECO:0000256" key="5">
    <source>
        <dbReference type="ARBA" id="ARBA00022989"/>
    </source>
</evidence>
<dbReference type="KEGG" id="cqn:G7Y29_02225"/>
<feature type="transmembrane region" description="Helical" evidence="10">
    <location>
        <begin position="232"/>
        <end position="250"/>
    </location>
</feature>
<dbReference type="EMBL" id="CP064955">
    <property type="protein sequence ID" value="QPK83648.1"/>
    <property type="molecule type" value="Genomic_DNA"/>
</dbReference>
<evidence type="ECO:0000256" key="8">
    <source>
        <dbReference type="ARBA" id="ARBA00023136"/>
    </source>
</evidence>
<keyword evidence="2" id="KW-0813">Transport</keyword>
<sequence length="556" mass="58448">MTLVLFLIVITLLVIAFAEPLGERIGVVAPVILLVVGAAAAYLPQVPEVFVEPEIILQLILPPLLFATAMRMPDHDFRRNLSAIFALAVLLVGVTSVCVGAAIHFLVPEIPLAYAIAVGAVVSPSDAVAVGIVRRAGVNRRIVAVLDGEGLINDASALVILGSSLLAARSHVTAGEVAASFLWAVVGAVLVGYCVGKVAMLLRRFLHHASSNTVLSLAIPFAAFLPAEEVGASGLVATVVAGLVVADAAARELHPATRISDNRTWDAVGLILESLVFVLMGLQMPHLINEATASGFTFAASLWVALAVWVVVLVVRCLAVAPLLGFLRRSTVRLRKRSVEDAAGGTSRKRTVRRLADGAYYAKKPLGVRAGGVIVWAGMRGAVTLAAAQTLPQDTPARGFLILVAFIVAAVSLVVQGGTLGWVVAVLKPGADEPSSPEEREWVRKQLDEAAAGIAVPPSLRHRLVSQGVSPAKVPHATLIDLARAGRELMAESPGEAGGVWEYAAERVSVQREALVRIREAGLIDAPDFDRELRIIDGEQLAVEALARDGSTGALR</sequence>
<keyword evidence="3" id="KW-1003">Cell membrane</keyword>
<feature type="transmembrane region" description="Helical" evidence="10">
    <location>
        <begin position="55"/>
        <end position="72"/>
    </location>
</feature>
<dbReference type="AlphaFoldDB" id="A0A7T0KMU0"/>
<keyword evidence="8 10" id="KW-0472">Membrane</keyword>
<dbReference type="GO" id="GO:0015385">
    <property type="term" value="F:sodium:proton antiporter activity"/>
    <property type="evidence" value="ECO:0007669"/>
    <property type="project" value="InterPro"/>
</dbReference>
<evidence type="ECO:0000313" key="12">
    <source>
        <dbReference type="EMBL" id="QPK83648.1"/>
    </source>
</evidence>
<dbReference type="PANTHER" id="PTHR10110:SF86">
    <property type="entry name" value="SODIUM_HYDROGEN EXCHANGER 7"/>
    <property type="match status" value="1"/>
</dbReference>
<protein>
    <submittedName>
        <fullName evidence="12">Sodium:proton antiporter</fullName>
    </submittedName>
</protein>
<evidence type="ECO:0000256" key="2">
    <source>
        <dbReference type="ARBA" id="ARBA00022448"/>
    </source>
</evidence>
<feature type="domain" description="Cation/H+ exchanger transmembrane" evidence="11">
    <location>
        <begin position="12"/>
        <end position="425"/>
    </location>
</feature>
<feature type="transmembrane region" description="Helical" evidence="10">
    <location>
        <begin position="400"/>
        <end position="427"/>
    </location>
</feature>
<feature type="transmembrane region" description="Helical" evidence="10">
    <location>
        <begin position="84"/>
        <end position="106"/>
    </location>
</feature>
<dbReference type="Gene3D" id="6.10.140.1330">
    <property type="match status" value="1"/>
</dbReference>
<proteinExistence type="predicted"/>
<comment type="subcellular location">
    <subcellularLocation>
        <location evidence="1">Cell membrane</location>
        <topology evidence="1">Multi-pass membrane protein</topology>
    </subcellularLocation>
</comment>
<evidence type="ECO:0000259" key="11">
    <source>
        <dbReference type="Pfam" id="PF00999"/>
    </source>
</evidence>
<evidence type="ECO:0000256" key="4">
    <source>
        <dbReference type="ARBA" id="ARBA00022692"/>
    </source>
</evidence>
<keyword evidence="9" id="KW-0739">Sodium transport</keyword>
<dbReference type="InterPro" id="IPR018422">
    <property type="entry name" value="Cation/H_exchanger_CPA1"/>
</dbReference>
<evidence type="ECO:0000256" key="6">
    <source>
        <dbReference type="ARBA" id="ARBA00023053"/>
    </source>
</evidence>
<dbReference type="GO" id="GO:0005886">
    <property type="term" value="C:plasma membrane"/>
    <property type="evidence" value="ECO:0007669"/>
    <property type="project" value="UniProtKB-SubCell"/>
</dbReference>
<feature type="transmembrane region" description="Helical" evidence="10">
    <location>
        <begin position="366"/>
        <end position="388"/>
    </location>
</feature>
<dbReference type="InterPro" id="IPR006153">
    <property type="entry name" value="Cation/H_exchanger_TM"/>
</dbReference>
<name>A0A7T0KMU0_9CORY</name>
<reference evidence="12 13" key="1">
    <citation type="submission" date="2020-11" db="EMBL/GenBank/DDBJ databases">
        <title>Corynebacterium sp. MC1420.</title>
        <authorList>
            <person name="Zhou J."/>
        </authorList>
    </citation>
    <scope>NUCLEOTIDE SEQUENCE [LARGE SCALE GENOMIC DNA]</scope>
    <source>
        <strain evidence="12 13">MC1420</strain>
    </source>
</reference>
<evidence type="ECO:0000256" key="9">
    <source>
        <dbReference type="ARBA" id="ARBA00023201"/>
    </source>
</evidence>
<feature type="transmembrane region" description="Helical" evidence="10">
    <location>
        <begin position="300"/>
        <end position="327"/>
    </location>
</feature>
<keyword evidence="7" id="KW-0406">Ion transport</keyword>
<dbReference type="Proteomes" id="UP000594586">
    <property type="component" value="Chromosome"/>
</dbReference>
<dbReference type="RefSeq" id="WP_165003706.1">
    <property type="nucleotide sequence ID" value="NZ_CP064955.1"/>
</dbReference>
<dbReference type="GO" id="GO:0051453">
    <property type="term" value="P:regulation of intracellular pH"/>
    <property type="evidence" value="ECO:0007669"/>
    <property type="project" value="TreeGrafter"/>
</dbReference>
<feature type="transmembrane region" description="Helical" evidence="10">
    <location>
        <begin position="180"/>
        <end position="202"/>
    </location>
</feature>
<keyword evidence="13" id="KW-1185">Reference proteome</keyword>
<evidence type="ECO:0000256" key="3">
    <source>
        <dbReference type="ARBA" id="ARBA00022475"/>
    </source>
</evidence>
<feature type="transmembrane region" description="Helical" evidence="10">
    <location>
        <begin position="270"/>
        <end position="288"/>
    </location>
</feature>
<evidence type="ECO:0000256" key="7">
    <source>
        <dbReference type="ARBA" id="ARBA00023065"/>
    </source>
</evidence>
<dbReference type="GO" id="GO:0015386">
    <property type="term" value="F:potassium:proton antiporter activity"/>
    <property type="evidence" value="ECO:0007669"/>
    <property type="project" value="TreeGrafter"/>
</dbReference>
<dbReference type="Pfam" id="PF00999">
    <property type="entry name" value="Na_H_Exchanger"/>
    <property type="match status" value="1"/>
</dbReference>
<keyword evidence="4 10" id="KW-0812">Transmembrane</keyword>
<dbReference type="PANTHER" id="PTHR10110">
    <property type="entry name" value="SODIUM/HYDROGEN EXCHANGER"/>
    <property type="match status" value="1"/>
</dbReference>
<dbReference type="GO" id="GO:0098719">
    <property type="term" value="P:sodium ion import across plasma membrane"/>
    <property type="evidence" value="ECO:0007669"/>
    <property type="project" value="TreeGrafter"/>
</dbReference>
<gene>
    <name evidence="12" type="ORF">G7Y29_02225</name>
</gene>
<feature type="transmembrane region" description="Helical" evidence="10">
    <location>
        <begin position="112"/>
        <end position="133"/>
    </location>
</feature>
<accession>A0A7T0KMU0</accession>
<evidence type="ECO:0000256" key="1">
    <source>
        <dbReference type="ARBA" id="ARBA00004651"/>
    </source>
</evidence>
<evidence type="ECO:0000256" key="10">
    <source>
        <dbReference type="SAM" id="Phobius"/>
    </source>
</evidence>
<keyword evidence="6" id="KW-0915">Sodium</keyword>